<keyword evidence="3 6" id="KW-0812">Transmembrane</keyword>
<evidence type="ECO:0000256" key="5">
    <source>
        <dbReference type="ARBA" id="ARBA00023136"/>
    </source>
</evidence>
<dbReference type="PROSITE" id="PS50850">
    <property type="entry name" value="MFS"/>
    <property type="match status" value="1"/>
</dbReference>
<dbReference type="CDD" id="cd06173">
    <property type="entry name" value="MFS_MefA_like"/>
    <property type="match status" value="1"/>
</dbReference>
<evidence type="ECO:0000256" key="4">
    <source>
        <dbReference type="ARBA" id="ARBA00022989"/>
    </source>
</evidence>
<feature type="transmembrane region" description="Helical" evidence="6">
    <location>
        <begin position="338"/>
        <end position="360"/>
    </location>
</feature>
<evidence type="ECO:0000259" key="7">
    <source>
        <dbReference type="PROSITE" id="PS50850"/>
    </source>
</evidence>
<protein>
    <submittedName>
        <fullName evidence="8">MFS transporter</fullName>
    </submittedName>
</protein>
<feature type="transmembrane region" description="Helical" evidence="6">
    <location>
        <begin position="84"/>
        <end position="104"/>
    </location>
</feature>
<feature type="domain" description="Major facilitator superfamily (MFS) profile" evidence="7">
    <location>
        <begin position="245"/>
        <end position="436"/>
    </location>
</feature>
<evidence type="ECO:0000256" key="3">
    <source>
        <dbReference type="ARBA" id="ARBA00022692"/>
    </source>
</evidence>
<feature type="transmembrane region" description="Helical" evidence="6">
    <location>
        <begin position="178"/>
        <end position="199"/>
    </location>
</feature>
<reference evidence="8" key="1">
    <citation type="submission" date="2023-06" db="EMBL/GenBank/DDBJ databases">
        <title>SYSU T00b26.</title>
        <authorList>
            <person name="Gao L."/>
            <person name="Fang B.-Z."/>
            <person name="Li W.-J."/>
        </authorList>
    </citation>
    <scope>NUCLEOTIDE SEQUENCE</scope>
    <source>
        <strain evidence="8">SYSU T00b26</strain>
    </source>
</reference>
<feature type="transmembrane region" description="Helical" evidence="6">
    <location>
        <begin position="21"/>
        <end position="42"/>
    </location>
</feature>
<proteinExistence type="predicted"/>
<dbReference type="InterPro" id="IPR036259">
    <property type="entry name" value="MFS_trans_sf"/>
</dbReference>
<feature type="transmembrane region" description="Helical" evidence="6">
    <location>
        <begin position="54"/>
        <end position="72"/>
    </location>
</feature>
<sequence length="436" mass="45781">MSLRADLHVLWESRGFRRLTWARLLSQGGDGMFQVGIATAFFFDPTQATTPEQIAIGFAVLLAPFTFVGPFVGPLIDRWQRQRILLVGNLIRLLLAGAIVALVLADAPLWTLYGAALLTLSVNRFLLAAMTAGLPQVVPAHQLLAANSVLPTLGTIAASVGGAIGAVATFVVPSLSDSSLAITALLGAALGFGASSFAATRIGHRELGPVHPLVKLQLAAQVRALTAELLEGERYLRARGTPWHALGVMSAQRLLYGVMFVAAILASRHVLADPDDAEAALGAFSIVLGFAAVGFGLAAVLTPLLGDRVSRERWILMCLGVGAVGQALLAIGPEAWTLLTAAVVVSFAVQGGKIAVDTIVQRDTEDHVRGRAFTLYDMAYNVAFMSAAVLGAVILPDNGWSRAVMLGIAVAYLAVAVVYARTPREPNPMPAPATAE</sequence>
<feature type="transmembrane region" description="Helical" evidence="6">
    <location>
        <begin position="314"/>
        <end position="332"/>
    </location>
</feature>
<keyword evidence="4 6" id="KW-1133">Transmembrane helix</keyword>
<feature type="transmembrane region" description="Helical" evidence="6">
    <location>
        <begin position="372"/>
        <end position="394"/>
    </location>
</feature>
<feature type="transmembrane region" description="Helical" evidence="6">
    <location>
        <begin position="283"/>
        <end position="302"/>
    </location>
</feature>
<evidence type="ECO:0000256" key="1">
    <source>
        <dbReference type="ARBA" id="ARBA00004651"/>
    </source>
</evidence>
<feature type="transmembrane region" description="Helical" evidence="6">
    <location>
        <begin position="144"/>
        <end position="172"/>
    </location>
</feature>
<evidence type="ECO:0000313" key="9">
    <source>
        <dbReference type="Proteomes" id="UP001172738"/>
    </source>
</evidence>
<dbReference type="SUPFAM" id="SSF103473">
    <property type="entry name" value="MFS general substrate transporter"/>
    <property type="match status" value="1"/>
</dbReference>
<dbReference type="RefSeq" id="WP_301129797.1">
    <property type="nucleotide sequence ID" value="NZ_JAUHPV010000008.1"/>
</dbReference>
<evidence type="ECO:0000313" key="8">
    <source>
        <dbReference type="EMBL" id="MDN4473862.1"/>
    </source>
</evidence>
<keyword evidence="2" id="KW-1003">Cell membrane</keyword>
<dbReference type="PANTHER" id="PTHR23513:SF17">
    <property type="entry name" value="MEMBRANE PROTEIN"/>
    <property type="match status" value="1"/>
</dbReference>
<keyword evidence="9" id="KW-1185">Reference proteome</keyword>
<keyword evidence="5 6" id="KW-0472">Membrane</keyword>
<accession>A0ABT8G475</accession>
<comment type="subcellular location">
    <subcellularLocation>
        <location evidence="1">Cell membrane</location>
        <topology evidence="1">Multi-pass membrane protein</topology>
    </subcellularLocation>
</comment>
<dbReference type="Gene3D" id="1.20.1250.20">
    <property type="entry name" value="MFS general substrate transporter like domains"/>
    <property type="match status" value="2"/>
</dbReference>
<dbReference type="PANTHER" id="PTHR23513">
    <property type="entry name" value="INTEGRAL MEMBRANE EFFLUX PROTEIN-RELATED"/>
    <property type="match status" value="1"/>
</dbReference>
<organism evidence="8 9">
    <name type="scientific">Demequina zhanjiangensis</name>
    <dbReference type="NCBI Taxonomy" id="3051659"/>
    <lineage>
        <taxon>Bacteria</taxon>
        <taxon>Bacillati</taxon>
        <taxon>Actinomycetota</taxon>
        <taxon>Actinomycetes</taxon>
        <taxon>Micrococcales</taxon>
        <taxon>Demequinaceae</taxon>
        <taxon>Demequina</taxon>
    </lineage>
</organism>
<dbReference type="Proteomes" id="UP001172738">
    <property type="component" value="Unassembled WGS sequence"/>
</dbReference>
<evidence type="ECO:0000256" key="6">
    <source>
        <dbReference type="SAM" id="Phobius"/>
    </source>
</evidence>
<comment type="caution">
    <text evidence="8">The sequence shown here is derived from an EMBL/GenBank/DDBJ whole genome shotgun (WGS) entry which is preliminary data.</text>
</comment>
<evidence type="ECO:0000256" key="2">
    <source>
        <dbReference type="ARBA" id="ARBA00022475"/>
    </source>
</evidence>
<name>A0ABT8G475_9MICO</name>
<feature type="transmembrane region" description="Helical" evidence="6">
    <location>
        <begin position="110"/>
        <end position="132"/>
    </location>
</feature>
<gene>
    <name evidence="8" type="ORF">QQX04_12725</name>
</gene>
<feature type="transmembrane region" description="Helical" evidence="6">
    <location>
        <begin position="400"/>
        <end position="420"/>
    </location>
</feature>
<dbReference type="InterPro" id="IPR020846">
    <property type="entry name" value="MFS_dom"/>
</dbReference>
<dbReference type="Pfam" id="PF07690">
    <property type="entry name" value="MFS_1"/>
    <property type="match status" value="1"/>
</dbReference>
<dbReference type="InterPro" id="IPR011701">
    <property type="entry name" value="MFS"/>
</dbReference>
<dbReference type="EMBL" id="JAUHPV010000008">
    <property type="protein sequence ID" value="MDN4473862.1"/>
    <property type="molecule type" value="Genomic_DNA"/>
</dbReference>